<dbReference type="InterPro" id="IPR050707">
    <property type="entry name" value="HTH_MetabolicPath_Reg"/>
</dbReference>
<accession>K0JX02</accession>
<dbReference type="eggNOG" id="COG1414">
    <property type="taxonomic scope" value="Bacteria"/>
</dbReference>
<dbReference type="PANTHER" id="PTHR30136">
    <property type="entry name" value="HELIX-TURN-HELIX TRANSCRIPTIONAL REGULATOR, ICLR FAMILY"/>
    <property type="match status" value="1"/>
</dbReference>
<dbReference type="SUPFAM" id="SSF46785">
    <property type="entry name" value="Winged helix' DNA-binding domain"/>
    <property type="match status" value="1"/>
</dbReference>
<feature type="region of interest" description="Disordered" evidence="1">
    <location>
        <begin position="1"/>
        <end position="47"/>
    </location>
</feature>
<dbReference type="HOGENOM" id="CLU_1968950_0_0_11"/>
<dbReference type="Pfam" id="PF09339">
    <property type="entry name" value="HTH_IclR"/>
    <property type="match status" value="1"/>
</dbReference>
<dbReference type="Proteomes" id="UP000006281">
    <property type="component" value="Chromosome"/>
</dbReference>
<dbReference type="GO" id="GO:0003677">
    <property type="term" value="F:DNA binding"/>
    <property type="evidence" value="ECO:0007669"/>
    <property type="project" value="InterPro"/>
</dbReference>
<organism evidence="3 4">
    <name type="scientific">Saccharothrix espanaensis (strain ATCC 51144 / DSM 44229 / JCM 9112 / NBRC 15066 / NRRL 15764)</name>
    <dbReference type="NCBI Taxonomy" id="1179773"/>
    <lineage>
        <taxon>Bacteria</taxon>
        <taxon>Bacillati</taxon>
        <taxon>Actinomycetota</taxon>
        <taxon>Actinomycetes</taxon>
        <taxon>Pseudonocardiales</taxon>
        <taxon>Pseudonocardiaceae</taxon>
        <taxon>Saccharothrix</taxon>
    </lineage>
</organism>
<dbReference type="AlphaFoldDB" id="K0JX02"/>
<dbReference type="KEGG" id="sesp:BN6_19880"/>
<dbReference type="PROSITE" id="PS51077">
    <property type="entry name" value="HTH_ICLR"/>
    <property type="match status" value="1"/>
</dbReference>
<protein>
    <recommendedName>
        <fullName evidence="2">HTH iclR-type domain-containing protein</fullName>
    </recommendedName>
</protein>
<proteinExistence type="predicted"/>
<feature type="domain" description="HTH iclR-type" evidence="2">
    <location>
        <begin position="50"/>
        <end position="111"/>
    </location>
</feature>
<dbReference type="SMART" id="SM00346">
    <property type="entry name" value="HTH_ICLR"/>
    <property type="match status" value="1"/>
</dbReference>
<dbReference type="InterPro" id="IPR005471">
    <property type="entry name" value="Tscrpt_reg_IclR_N"/>
</dbReference>
<dbReference type="PATRIC" id="fig|1179773.3.peg.1999"/>
<keyword evidence="4" id="KW-1185">Reference proteome</keyword>
<evidence type="ECO:0000256" key="1">
    <source>
        <dbReference type="SAM" id="MobiDB-lite"/>
    </source>
</evidence>
<dbReference type="InterPro" id="IPR036388">
    <property type="entry name" value="WH-like_DNA-bd_sf"/>
</dbReference>
<dbReference type="EMBL" id="HE804045">
    <property type="protein sequence ID" value="CCH29309.1"/>
    <property type="molecule type" value="Genomic_DNA"/>
</dbReference>
<reference evidence="3 4" key="1">
    <citation type="journal article" date="2012" name="BMC Genomics">
        <title>Complete genome sequence of Saccharothrix espanaensis DSM 44229T and comparison to the other completely sequenced Pseudonocardiaceae.</title>
        <authorList>
            <person name="Strobel T."/>
            <person name="Al-Dilaimi A."/>
            <person name="Blom J."/>
            <person name="Gessner A."/>
            <person name="Kalinowski J."/>
            <person name="Luzhetska M."/>
            <person name="Puhler A."/>
            <person name="Szczepanowski R."/>
            <person name="Bechthold A."/>
            <person name="Ruckert C."/>
        </authorList>
    </citation>
    <scope>NUCLEOTIDE SEQUENCE [LARGE SCALE GENOMIC DNA]</scope>
    <source>
        <strain evidence="4">ATCC 51144 / DSM 44229 / JCM 9112 / NBRC 15066 / NRRL 15764</strain>
    </source>
</reference>
<evidence type="ECO:0000313" key="4">
    <source>
        <dbReference type="Proteomes" id="UP000006281"/>
    </source>
</evidence>
<dbReference type="InterPro" id="IPR036390">
    <property type="entry name" value="WH_DNA-bd_sf"/>
</dbReference>
<evidence type="ECO:0000259" key="2">
    <source>
        <dbReference type="PROSITE" id="PS51077"/>
    </source>
</evidence>
<gene>
    <name evidence="3" type="ordered locus">BN6_19880</name>
</gene>
<dbReference type="GO" id="GO:0003700">
    <property type="term" value="F:DNA-binding transcription factor activity"/>
    <property type="evidence" value="ECO:0007669"/>
    <property type="project" value="TreeGrafter"/>
</dbReference>
<name>K0JX02_SACES</name>
<evidence type="ECO:0000313" key="3">
    <source>
        <dbReference type="EMBL" id="CCH29309.1"/>
    </source>
</evidence>
<dbReference type="PANTHER" id="PTHR30136:SF24">
    <property type="entry name" value="HTH-TYPE TRANSCRIPTIONAL REPRESSOR ALLR"/>
    <property type="match status" value="1"/>
</dbReference>
<dbReference type="STRING" id="1179773.BN6_19880"/>
<sequence>MGGNFRGVEDMSTHPRSCGVTESRITGRVTGNPFEEPEVPSPSPNVPDERAYLGRVLRVLDVVAASEQAVSMSEICRQMSLPMTTVHRLLVTLWKAGVLERDVRRRYVMGTRLTVLSSGSGSSGDAA</sequence>
<dbReference type="Gene3D" id="1.10.10.10">
    <property type="entry name" value="Winged helix-like DNA-binding domain superfamily/Winged helix DNA-binding domain"/>
    <property type="match status" value="1"/>
</dbReference>
<dbReference type="GO" id="GO:0045892">
    <property type="term" value="P:negative regulation of DNA-templated transcription"/>
    <property type="evidence" value="ECO:0007669"/>
    <property type="project" value="TreeGrafter"/>
</dbReference>